<keyword evidence="9" id="KW-1185">Reference proteome</keyword>
<evidence type="ECO:0000313" key="9">
    <source>
        <dbReference type="Proteomes" id="UP000094336"/>
    </source>
</evidence>
<comment type="subcellular location">
    <subcellularLocation>
        <location evidence="1">Endoplasmic reticulum membrane</location>
        <topology evidence="1">Multi-pass membrane protein</topology>
    </subcellularLocation>
</comment>
<protein>
    <submittedName>
        <fullName evidence="8">Uncharacterized protein</fullName>
    </submittedName>
</protein>
<dbReference type="RefSeq" id="XP_018983505.1">
    <property type="nucleotide sequence ID" value="XM_019131944.1"/>
</dbReference>
<proteinExistence type="inferred from homology"/>
<accession>A0A1E3QMG4</accession>
<dbReference type="PANTHER" id="PTHR15301">
    <property type="entry name" value="INSULIN-INDUCED GENE 1"/>
    <property type="match status" value="1"/>
</dbReference>
<dbReference type="GO" id="GO:0016126">
    <property type="term" value="P:sterol biosynthetic process"/>
    <property type="evidence" value="ECO:0007669"/>
    <property type="project" value="TreeGrafter"/>
</dbReference>
<organism evidence="8 9">
    <name type="scientific">Babjeviella inositovora NRRL Y-12698</name>
    <dbReference type="NCBI Taxonomy" id="984486"/>
    <lineage>
        <taxon>Eukaryota</taxon>
        <taxon>Fungi</taxon>
        <taxon>Dikarya</taxon>
        <taxon>Ascomycota</taxon>
        <taxon>Saccharomycotina</taxon>
        <taxon>Pichiomycetes</taxon>
        <taxon>Serinales incertae sedis</taxon>
        <taxon>Babjeviella</taxon>
    </lineage>
</organism>
<evidence type="ECO:0000256" key="6">
    <source>
        <dbReference type="ARBA" id="ARBA00023136"/>
    </source>
</evidence>
<dbReference type="EMBL" id="KV454436">
    <property type="protein sequence ID" value="ODQ78177.1"/>
    <property type="molecule type" value="Genomic_DNA"/>
</dbReference>
<dbReference type="GeneID" id="30149797"/>
<comment type="similarity">
    <text evidence="2">Belongs to the INSIG family.</text>
</comment>
<evidence type="ECO:0000256" key="3">
    <source>
        <dbReference type="ARBA" id="ARBA00022692"/>
    </source>
</evidence>
<gene>
    <name evidence="8" type="ORF">BABINDRAFT_39777</name>
</gene>
<keyword evidence="3 7" id="KW-0812">Transmembrane</keyword>
<dbReference type="STRING" id="984486.A0A1E3QMG4"/>
<evidence type="ECO:0000256" key="2">
    <source>
        <dbReference type="ARBA" id="ARBA00007475"/>
    </source>
</evidence>
<dbReference type="Proteomes" id="UP000094336">
    <property type="component" value="Unassembled WGS sequence"/>
</dbReference>
<dbReference type="OrthoDB" id="205546at2759"/>
<evidence type="ECO:0000256" key="1">
    <source>
        <dbReference type="ARBA" id="ARBA00004477"/>
    </source>
</evidence>
<evidence type="ECO:0000256" key="4">
    <source>
        <dbReference type="ARBA" id="ARBA00022824"/>
    </source>
</evidence>
<keyword evidence="5 7" id="KW-1133">Transmembrane helix</keyword>
<keyword evidence="6 7" id="KW-0472">Membrane</keyword>
<dbReference type="Pfam" id="PF07281">
    <property type="entry name" value="INSIG"/>
    <property type="match status" value="1"/>
</dbReference>
<dbReference type="InterPro" id="IPR025929">
    <property type="entry name" value="INSIG_fam"/>
</dbReference>
<evidence type="ECO:0000256" key="5">
    <source>
        <dbReference type="ARBA" id="ARBA00022989"/>
    </source>
</evidence>
<dbReference type="GO" id="GO:0005789">
    <property type="term" value="C:endoplasmic reticulum membrane"/>
    <property type="evidence" value="ECO:0007669"/>
    <property type="project" value="UniProtKB-SubCell"/>
</dbReference>
<sequence>MSIHLHNHSILDHSITSRPLIFGQLVLQAAFKYLPIGTESTFVLPQWAINSVEGVLFGVSQPLFDRYIMYTPIRRGSGINNVLRASMALVGIAYGVRKMEWANPMQISLMWSALNIILWGYLDTTASGFILSSIIAAVVMLILGVDHGKLAQYLWLASFYFCGAIIFGQVGRFFYR</sequence>
<feature type="transmembrane region" description="Helical" evidence="7">
    <location>
        <begin position="153"/>
        <end position="175"/>
    </location>
</feature>
<reference evidence="9" key="1">
    <citation type="submission" date="2016-05" db="EMBL/GenBank/DDBJ databases">
        <title>Comparative genomics of biotechnologically important yeasts.</title>
        <authorList>
            <consortium name="DOE Joint Genome Institute"/>
            <person name="Riley R."/>
            <person name="Haridas S."/>
            <person name="Wolfe K.H."/>
            <person name="Lopes M.R."/>
            <person name="Hittinger C.T."/>
            <person name="Goker M."/>
            <person name="Salamov A."/>
            <person name="Wisecaver J."/>
            <person name="Long T.M."/>
            <person name="Aerts A.L."/>
            <person name="Barry K."/>
            <person name="Choi C."/>
            <person name="Clum A."/>
            <person name="Coughlan A.Y."/>
            <person name="Deshpande S."/>
            <person name="Douglass A.P."/>
            <person name="Hanson S.J."/>
            <person name="Klenk H.-P."/>
            <person name="Labutti K."/>
            <person name="Lapidus A."/>
            <person name="Lindquist E."/>
            <person name="Lipzen A."/>
            <person name="Meier-Kolthoff J.P."/>
            <person name="Ohm R.A."/>
            <person name="Otillar R.P."/>
            <person name="Pangilinan J."/>
            <person name="Peng Y."/>
            <person name="Rokas A."/>
            <person name="Rosa C.A."/>
            <person name="Scheuner C."/>
            <person name="Sibirny A.A."/>
            <person name="Slot J.C."/>
            <person name="Stielow J.B."/>
            <person name="Sun H."/>
            <person name="Kurtzman C.P."/>
            <person name="Blackwell M."/>
            <person name="Grigoriev I.V."/>
            <person name="Jeffries T.W."/>
        </authorList>
    </citation>
    <scope>NUCLEOTIDE SEQUENCE [LARGE SCALE GENOMIC DNA]</scope>
    <source>
        <strain evidence="9">NRRL Y-12698</strain>
    </source>
</reference>
<dbReference type="PANTHER" id="PTHR15301:SF3">
    <property type="entry name" value="PROTEIN NSG1-RELATED"/>
    <property type="match status" value="1"/>
</dbReference>
<keyword evidence="4" id="KW-0256">Endoplasmic reticulum</keyword>
<evidence type="ECO:0000256" key="7">
    <source>
        <dbReference type="SAM" id="Phobius"/>
    </source>
</evidence>
<dbReference type="AlphaFoldDB" id="A0A1E3QMG4"/>
<name>A0A1E3QMG4_9ASCO</name>
<evidence type="ECO:0000313" key="8">
    <source>
        <dbReference type="EMBL" id="ODQ78177.1"/>
    </source>
</evidence>